<dbReference type="SUPFAM" id="SSF53474">
    <property type="entry name" value="alpha/beta-Hydrolases"/>
    <property type="match status" value="1"/>
</dbReference>
<comment type="caution">
    <text evidence="3">The sequence shown here is derived from an EMBL/GenBank/DDBJ whole genome shotgun (WGS) entry which is preliminary data.</text>
</comment>
<gene>
    <name evidence="3" type="ORF">DFR50_108134</name>
</gene>
<evidence type="ECO:0000313" key="4">
    <source>
        <dbReference type="Proteomes" id="UP000253529"/>
    </source>
</evidence>
<dbReference type="EMBL" id="QNRK01000008">
    <property type="protein sequence ID" value="RBP15577.1"/>
    <property type="molecule type" value="Genomic_DNA"/>
</dbReference>
<reference evidence="3 4" key="1">
    <citation type="submission" date="2018-06" db="EMBL/GenBank/DDBJ databases">
        <title>Genomic Encyclopedia of Type Strains, Phase IV (KMG-IV): sequencing the most valuable type-strain genomes for metagenomic binning, comparative biology and taxonomic classification.</title>
        <authorList>
            <person name="Goeker M."/>
        </authorList>
    </citation>
    <scope>NUCLEOTIDE SEQUENCE [LARGE SCALE GENOMIC DNA]</scope>
    <source>
        <strain evidence="3 4">DSM 24875</strain>
    </source>
</reference>
<organism evidence="3 4">
    <name type="scientific">Roseiarcus fermentans</name>
    <dbReference type="NCBI Taxonomy" id="1473586"/>
    <lineage>
        <taxon>Bacteria</taxon>
        <taxon>Pseudomonadati</taxon>
        <taxon>Pseudomonadota</taxon>
        <taxon>Alphaproteobacteria</taxon>
        <taxon>Hyphomicrobiales</taxon>
        <taxon>Roseiarcaceae</taxon>
        <taxon>Roseiarcus</taxon>
    </lineage>
</organism>
<dbReference type="InterPro" id="IPR000639">
    <property type="entry name" value="Epox_hydrolase-like"/>
</dbReference>
<dbReference type="PANTHER" id="PTHR43329">
    <property type="entry name" value="EPOXIDE HYDROLASE"/>
    <property type="match status" value="1"/>
</dbReference>
<name>A0A366FLV3_9HYPH</name>
<dbReference type="RefSeq" id="WP_245427504.1">
    <property type="nucleotide sequence ID" value="NZ_QNRK01000008.1"/>
</dbReference>
<keyword evidence="4" id="KW-1185">Reference proteome</keyword>
<dbReference type="InterPro" id="IPR000073">
    <property type="entry name" value="AB_hydrolase_1"/>
</dbReference>
<dbReference type="InterPro" id="IPR029058">
    <property type="entry name" value="AB_hydrolase_fold"/>
</dbReference>
<feature type="domain" description="AB hydrolase-1" evidence="2">
    <location>
        <begin position="35"/>
        <end position="282"/>
    </location>
</feature>
<sequence length="299" mass="33375">MNALTPTATTTIMNHRMHRANGVLLHYVTAGQGEPIVLLHGFAQTWYEWKRSVIPALAEKYLVIAPDMRGVGDSERPLSGYEKRTMAEDIWQLLQHLGLKRAVVIGHDFGGAVAYALAAAHPAFVSKLAIVEMIMPGFGYEACMQHPFATDGLGRKVWHLAFHDAEDIPEALIEGRERMYLRWFHNNFAYVPGAIPEEDLDEYVRCYSAPGGLRALNYYRTHFIDAEHNKETSKTPLTMPVLAIGGDGFLGDIVRQGMAGLASNVRGEVIEHCGHWVPDERPAEFNKIILEFLAEPNPT</sequence>
<dbReference type="PRINTS" id="PR00111">
    <property type="entry name" value="ABHYDROLASE"/>
</dbReference>
<keyword evidence="1" id="KW-0378">Hydrolase</keyword>
<proteinExistence type="predicted"/>
<dbReference type="GO" id="GO:0016787">
    <property type="term" value="F:hydrolase activity"/>
    <property type="evidence" value="ECO:0007669"/>
    <property type="project" value="UniProtKB-KW"/>
</dbReference>
<dbReference type="Gene3D" id="3.40.50.1820">
    <property type="entry name" value="alpha/beta hydrolase"/>
    <property type="match status" value="1"/>
</dbReference>
<dbReference type="PRINTS" id="PR00412">
    <property type="entry name" value="EPOXHYDRLASE"/>
</dbReference>
<evidence type="ECO:0000313" key="3">
    <source>
        <dbReference type="EMBL" id="RBP15577.1"/>
    </source>
</evidence>
<accession>A0A366FLV3</accession>
<dbReference type="Pfam" id="PF00561">
    <property type="entry name" value="Abhydrolase_1"/>
    <property type="match status" value="1"/>
</dbReference>
<evidence type="ECO:0000256" key="1">
    <source>
        <dbReference type="ARBA" id="ARBA00022801"/>
    </source>
</evidence>
<evidence type="ECO:0000259" key="2">
    <source>
        <dbReference type="Pfam" id="PF00561"/>
    </source>
</evidence>
<protein>
    <submittedName>
        <fullName evidence="3">Pimeloyl-ACP methyl ester carboxylesterase</fullName>
    </submittedName>
</protein>
<dbReference type="Proteomes" id="UP000253529">
    <property type="component" value="Unassembled WGS sequence"/>
</dbReference>
<dbReference type="AlphaFoldDB" id="A0A366FLV3"/>